<evidence type="ECO:0000256" key="2">
    <source>
        <dbReference type="ARBA" id="ARBA00005975"/>
    </source>
</evidence>
<dbReference type="Proteomes" id="UP000234474">
    <property type="component" value="Unassembled WGS sequence"/>
</dbReference>
<feature type="compositionally biased region" description="Polar residues" evidence="6">
    <location>
        <begin position="1"/>
        <end position="13"/>
    </location>
</feature>
<organism evidence="8 9">
    <name type="scientific">Aspergillus novofumigatus (strain IBT 16806)</name>
    <dbReference type="NCBI Taxonomy" id="1392255"/>
    <lineage>
        <taxon>Eukaryota</taxon>
        <taxon>Fungi</taxon>
        <taxon>Dikarya</taxon>
        <taxon>Ascomycota</taxon>
        <taxon>Pezizomycotina</taxon>
        <taxon>Eurotiomycetes</taxon>
        <taxon>Eurotiomycetidae</taxon>
        <taxon>Eurotiales</taxon>
        <taxon>Aspergillaceae</taxon>
        <taxon>Aspergillus</taxon>
        <taxon>Aspergillus subgen. Fumigati</taxon>
    </lineage>
</organism>
<evidence type="ECO:0000256" key="6">
    <source>
        <dbReference type="SAM" id="MobiDB-lite"/>
    </source>
</evidence>
<evidence type="ECO:0000256" key="5">
    <source>
        <dbReference type="ARBA" id="ARBA00023136"/>
    </source>
</evidence>
<dbReference type="PROSITE" id="PS51837">
    <property type="entry name" value="LITAF"/>
    <property type="match status" value="1"/>
</dbReference>
<evidence type="ECO:0000256" key="4">
    <source>
        <dbReference type="ARBA" id="ARBA00022833"/>
    </source>
</evidence>
<dbReference type="Pfam" id="PF10601">
    <property type="entry name" value="zf-LITAF-like"/>
    <property type="match status" value="1"/>
</dbReference>
<evidence type="ECO:0000313" key="9">
    <source>
        <dbReference type="Proteomes" id="UP000234474"/>
    </source>
</evidence>
<proteinExistence type="inferred from homology"/>
<dbReference type="GeneID" id="36534031"/>
<keyword evidence="9" id="KW-1185">Reference proteome</keyword>
<dbReference type="GO" id="GO:0016020">
    <property type="term" value="C:membrane"/>
    <property type="evidence" value="ECO:0007669"/>
    <property type="project" value="UniProtKB-SubCell"/>
</dbReference>
<feature type="domain" description="LITAF" evidence="7">
    <location>
        <begin position="70"/>
        <end position="151"/>
    </location>
</feature>
<comment type="similarity">
    <text evidence="2">Belongs to the CDIP1/LITAF family.</text>
</comment>
<dbReference type="SMART" id="SM00714">
    <property type="entry name" value="LITAF"/>
    <property type="match status" value="1"/>
</dbReference>
<sequence length="163" mass="17465">MDSEKINPTTLQPRNPPCTGRAYSPSPPKRTHAASISFTPPKRLPPAATTVRAPPAPGYYAAAPGMGHPSGYNTATPMHALQRGPTPVDCPVCGQREMTRAETHSGNTTHGWAAVLCCCFCLGCIPYLMSSLKDVDHYCGKCGVMLATWHNSGRVDVHHAVRN</sequence>
<dbReference type="GO" id="GO:0008270">
    <property type="term" value="F:zinc ion binding"/>
    <property type="evidence" value="ECO:0007669"/>
    <property type="project" value="TreeGrafter"/>
</dbReference>
<evidence type="ECO:0000313" key="8">
    <source>
        <dbReference type="EMBL" id="PKX97304.1"/>
    </source>
</evidence>
<dbReference type="OrthoDB" id="5599753at2759"/>
<gene>
    <name evidence="8" type="ORF">P174DRAFT_439090</name>
</gene>
<keyword evidence="5" id="KW-0472">Membrane</keyword>
<evidence type="ECO:0000256" key="1">
    <source>
        <dbReference type="ARBA" id="ARBA00004170"/>
    </source>
</evidence>
<feature type="region of interest" description="Disordered" evidence="6">
    <location>
        <begin position="1"/>
        <end position="51"/>
    </location>
</feature>
<keyword evidence="3" id="KW-0479">Metal-binding</keyword>
<comment type="caution">
    <text evidence="8">The sequence shown here is derived from an EMBL/GenBank/DDBJ whole genome shotgun (WGS) entry which is preliminary data.</text>
</comment>
<accession>A0A2I1CI82</accession>
<name>A0A2I1CI82_ASPN1</name>
<dbReference type="PANTHER" id="PTHR23292">
    <property type="entry name" value="LIPOPOLYSACCHARIDE-INDUCED TUMOR NECROSIS FACTOR-ALPHA FACTOR"/>
    <property type="match status" value="1"/>
</dbReference>
<comment type="subcellular location">
    <subcellularLocation>
        <location evidence="1">Membrane</location>
        <topology evidence="1">Peripheral membrane protein</topology>
    </subcellularLocation>
</comment>
<dbReference type="PANTHER" id="PTHR23292:SF6">
    <property type="entry name" value="FI16602P1-RELATED"/>
    <property type="match status" value="1"/>
</dbReference>
<dbReference type="InterPro" id="IPR006629">
    <property type="entry name" value="LITAF"/>
</dbReference>
<reference evidence="9" key="1">
    <citation type="journal article" date="2018" name="Proc. Natl. Acad. Sci. U.S.A.">
        <title>Linking secondary metabolites to gene clusters through genome sequencing of six diverse Aspergillus species.</title>
        <authorList>
            <person name="Kaerboelling I."/>
            <person name="Vesth T.C."/>
            <person name="Frisvad J.C."/>
            <person name="Nybo J.L."/>
            <person name="Theobald S."/>
            <person name="Kuo A."/>
            <person name="Bowyer P."/>
            <person name="Matsuda Y."/>
            <person name="Mondo S."/>
            <person name="Lyhne E.K."/>
            <person name="Kogle M.E."/>
            <person name="Clum A."/>
            <person name="Lipzen A."/>
            <person name="Salamov A."/>
            <person name="Ngan C.Y."/>
            <person name="Daum C."/>
            <person name="Chiniquy J."/>
            <person name="Barry K."/>
            <person name="LaButti K."/>
            <person name="Haridas S."/>
            <person name="Simmons B.A."/>
            <person name="Magnuson J.K."/>
            <person name="Mortensen U.H."/>
            <person name="Larsen T.O."/>
            <person name="Grigoriev I.V."/>
            <person name="Baker S.E."/>
            <person name="Andersen M.R."/>
        </authorList>
    </citation>
    <scope>NUCLEOTIDE SEQUENCE [LARGE SCALE GENOMIC DNA]</scope>
    <source>
        <strain evidence="9">IBT 16806</strain>
    </source>
</reference>
<evidence type="ECO:0000259" key="7">
    <source>
        <dbReference type="PROSITE" id="PS51837"/>
    </source>
</evidence>
<dbReference type="VEuPathDB" id="FungiDB:P174DRAFT_439090"/>
<dbReference type="RefSeq" id="XP_024685899.1">
    <property type="nucleotide sequence ID" value="XM_024826706.1"/>
</dbReference>
<dbReference type="STRING" id="1392255.A0A2I1CI82"/>
<evidence type="ECO:0000256" key="3">
    <source>
        <dbReference type="ARBA" id="ARBA00022723"/>
    </source>
</evidence>
<dbReference type="OMA" id="YCINCCK"/>
<dbReference type="InterPro" id="IPR037519">
    <property type="entry name" value="LITAF_fam"/>
</dbReference>
<protein>
    <recommendedName>
        <fullName evidence="7">LITAF domain-containing protein</fullName>
    </recommendedName>
</protein>
<dbReference type="EMBL" id="MSZS01000002">
    <property type="protein sequence ID" value="PKX97304.1"/>
    <property type="molecule type" value="Genomic_DNA"/>
</dbReference>
<keyword evidence="4" id="KW-0862">Zinc</keyword>
<dbReference type="AlphaFoldDB" id="A0A2I1CI82"/>